<dbReference type="InterPro" id="IPR050313">
    <property type="entry name" value="Carb_Metab_HTH_regulators"/>
</dbReference>
<keyword evidence="4" id="KW-0238">DNA-binding</keyword>
<organism evidence="4 5">
    <name type="scientific">Paenibacillus filicis</name>
    <dbReference type="NCBI Taxonomy" id="669464"/>
    <lineage>
        <taxon>Bacteria</taxon>
        <taxon>Bacillati</taxon>
        <taxon>Bacillota</taxon>
        <taxon>Bacilli</taxon>
        <taxon>Bacillales</taxon>
        <taxon>Paenibacillaceae</taxon>
        <taxon>Paenibacillus</taxon>
    </lineage>
</organism>
<dbReference type="InterPro" id="IPR036388">
    <property type="entry name" value="WH-like_DNA-bd_sf"/>
</dbReference>
<dbReference type="InterPro" id="IPR037171">
    <property type="entry name" value="NagB/RpiA_transferase-like"/>
</dbReference>
<dbReference type="PRINTS" id="PR00037">
    <property type="entry name" value="HTHLACR"/>
</dbReference>
<feature type="domain" description="HTH deoR-type" evidence="3">
    <location>
        <begin position="3"/>
        <end position="58"/>
    </location>
</feature>
<dbReference type="SMART" id="SM01134">
    <property type="entry name" value="DeoRC"/>
    <property type="match status" value="1"/>
</dbReference>
<accession>A0ABU9DMC0</accession>
<dbReference type="PANTHER" id="PTHR30363">
    <property type="entry name" value="HTH-TYPE TRANSCRIPTIONAL REGULATOR SRLR-RELATED"/>
    <property type="match status" value="1"/>
</dbReference>
<reference evidence="4 5" key="1">
    <citation type="submission" date="2024-04" db="EMBL/GenBank/DDBJ databases">
        <title>draft genome sequnece of Paenibacillus filicis.</title>
        <authorList>
            <person name="Kim D.-U."/>
        </authorList>
    </citation>
    <scope>NUCLEOTIDE SEQUENCE [LARGE SCALE GENOMIC DNA]</scope>
    <source>
        <strain evidence="4 5">KACC14197</strain>
    </source>
</reference>
<name>A0ABU9DMC0_9BACL</name>
<dbReference type="InterPro" id="IPR001034">
    <property type="entry name" value="DeoR_HTH"/>
</dbReference>
<dbReference type="InterPro" id="IPR014036">
    <property type="entry name" value="DeoR-like_C"/>
</dbReference>
<dbReference type="SMART" id="SM00420">
    <property type="entry name" value="HTH_DEOR"/>
    <property type="match status" value="1"/>
</dbReference>
<dbReference type="SUPFAM" id="SSF100950">
    <property type="entry name" value="NagB/RpiA/CoA transferase-like"/>
    <property type="match status" value="1"/>
</dbReference>
<dbReference type="Pfam" id="PF00455">
    <property type="entry name" value="DeoRC"/>
    <property type="match status" value="1"/>
</dbReference>
<dbReference type="Gene3D" id="3.40.50.1360">
    <property type="match status" value="1"/>
</dbReference>
<dbReference type="PROSITE" id="PS51000">
    <property type="entry name" value="HTH_DEOR_2"/>
    <property type="match status" value="1"/>
</dbReference>
<evidence type="ECO:0000313" key="5">
    <source>
        <dbReference type="Proteomes" id="UP001469365"/>
    </source>
</evidence>
<dbReference type="InterPro" id="IPR036390">
    <property type="entry name" value="WH_DNA-bd_sf"/>
</dbReference>
<dbReference type="RefSeq" id="WP_341417137.1">
    <property type="nucleotide sequence ID" value="NZ_JBBPCC010000012.1"/>
</dbReference>
<evidence type="ECO:0000256" key="1">
    <source>
        <dbReference type="ARBA" id="ARBA00023015"/>
    </source>
</evidence>
<dbReference type="GO" id="GO:0003677">
    <property type="term" value="F:DNA binding"/>
    <property type="evidence" value="ECO:0007669"/>
    <property type="project" value="UniProtKB-KW"/>
</dbReference>
<dbReference type="PANTHER" id="PTHR30363:SF51">
    <property type="entry name" value="HTH-TYPE TRANSCRIPTIONAL REPRESSOR GLCR"/>
    <property type="match status" value="1"/>
</dbReference>
<evidence type="ECO:0000256" key="2">
    <source>
        <dbReference type="ARBA" id="ARBA00023163"/>
    </source>
</evidence>
<dbReference type="SUPFAM" id="SSF46785">
    <property type="entry name" value="Winged helix' DNA-binding domain"/>
    <property type="match status" value="1"/>
</dbReference>
<dbReference type="Pfam" id="PF08220">
    <property type="entry name" value="HTH_DeoR"/>
    <property type="match status" value="1"/>
</dbReference>
<keyword evidence="2" id="KW-0804">Transcription</keyword>
<proteinExistence type="predicted"/>
<protein>
    <submittedName>
        <fullName evidence="4">DeoR/GlpR family DNA-binding transcription regulator</fullName>
    </submittedName>
</protein>
<keyword evidence="5" id="KW-1185">Reference proteome</keyword>
<evidence type="ECO:0000313" key="4">
    <source>
        <dbReference type="EMBL" id="MEK8130010.1"/>
    </source>
</evidence>
<dbReference type="Proteomes" id="UP001469365">
    <property type="component" value="Unassembled WGS sequence"/>
</dbReference>
<keyword evidence="1" id="KW-0805">Transcription regulation</keyword>
<comment type="caution">
    <text evidence="4">The sequence shown here is derived from an EMBL/GenBank/DDBJ whole genome shotgun (WGS) entry which is preliminary data.</text>
</comment>
<gene>
    <name evidence="4" type="ORF">WMW72_19070</name>
</gene>
<sequence>MIQEERLKAIVDFLEVHESIRVEQICEMFQISRDSARRDLVKLEEQNRVIRTHGGAILQGGQQPLLAYGERTEHHQAKQSIGRAAAERIRDGETLFMDASTTVQLAAEAITATGVTVITNSIDIAGILGKRPGIKVHLLGGEFHSWNRNVTGVHTIRMISEFQVDTLLLGACSVVETGLSSPYLDEAYVKKEMIGHAQRVIVLADQSKFRKSFLHAVCDFDEIDLLVTDADPPAEISAQLNRHEVSILVAGQSSSPDSEA</sequence>
<dbReference type="EMBL" id="JBBPCC010000012">
    <property type="protein sequence ID" value="MEK8130010.1"/>
    <property type="molecule type" value="Genomic_DNA"/>
</dbReference>
<dbReference type="Gene3D" id="1.10.10.10">
    <property type="entry name" value="Winged helix-like DNA-binding domain superfamily/Winged helix DNA-binding domain"/>
    <property type="match status" value="1"/>
</dbReference>
<evidence type="ECO:0000259" key="3">
    <source>
        <dbReference type="PROSITE" id="PS51000"/>
    </source>
</evidence>